<dbReference type="CDD" id="cd09274">
    <property type="entry name" value="RNase_HI_RT_Ty3"/>
    <property type="match status" value="1"/>
</dbReference>
<feature type="domain" description="Reverse transcriptase" evidence="11">
    <location>
        <begin position="463"/>
        <end position="642"/>
    </location>
</feature>
<keyword evidence="14" id="KW-1185">Reference proteome</keyword>
<feature type="domain" description="Integrase catalytic" evidence="12">
    <location>
        <begin position="936"/>
        <end position="1104"/>
    </location>
</feature>
<dbReference type="FunFam" id="3.30.70.270:FF:000020">
    <property type="entry name" value="Transposon Tf2-6 polyprotein-like Protein"/>
    <property type="match status" value="1"/>
</dbReference>
<dbReference type="GO" id="GO:0004519">
    <property type="term" value="F:endonuclease activity"/>
    <property type="evidence" value="ECO:0007669"/>
    <property type="project" value="UniProtKB-KW"/>
</dbReference>
<evidence type="ECO:0000259" key="11">
    <source>
        <dbReference type="PROSITE" id="PS50878"/>
    </source>
</evidence>
<keyword evidence="7" id="KW-0255">Endonuclease</keyword>
<dbReference type="GO" id="GO:0004190">
    <property type="term" value="F:aspartic-type endopeptidase activity"/>
    <property type="evidence" value="ECO:0007669"/>
    <property type="project" value="UniProtKB-KW"/>
</dbReference>
<evidence type="ECO:0000256" key="3">
    <source>
        <dbReference type="ARBA" id="ARBA00022679"/>
    </source>
</evidence>
<keyword evidence="4" id="KW-0548">Nucleotidyltransferase</keyword>
<dbReference type="InterPro" id="IPR043502">
    <property type="entry name" value="DNA/RNA_pol_sf"/>
</dbReference>
<dbReference type="PROSITE" id="PS00141">
    <property type="entry name" value="ASP_PROTEASE"/>
    <property type="match status" value="1"/>
</dbReference>
<evidence type="ECO:0000313" key="14">
    <source>
        <dbReference type="Proteomes" id="UP000051530"/>
    </source>
</evidence>
<dbReference type="SUPFAM" id="SSF50630">
    <property type="entry name" value="Acid proteases"/>
    <property type="match status" value="1"/>
</dbReference>
<dbReference type="InterPro" id="IPR041588">
    <property type="entry name" value="Integrase_H2C2"/>
</dbReference>
<dbReference type="Pfam" id="PF00077">
    <property type="entry name" value="RVP"/>
    <property type="match status" value="1"/>
</dbReference>
<dbReference type="CDD" id="cd00303">
    <property type="entry name" value="retropepsin_like"/>
    <property type="match status" value="1"/>
</dbReference>
<dbReference type="Gene3D" id="1.10.340.70">
    <property type="match status" value="1"/>
</dbReference>
<dbReference type="CDD" id="cd01647">
    <property type="entry name" value="RT_LTR"/>
    <property type="match status" value="1"/>
</dbReference>
<name>A0A0R0M263_9MICR</name>
<dbReference type="VEuPathDB" id="MicrosporidiaDB:M153_813000271"/>
<sequence length="1210" mass="137805">MEQEAEKNKLHFDMASAAKLMPRFAGEEHEDVSVWIRDCALVISTARLTDDLATRVMILALDGKARSWAALALQGEVISRCQFIEQIKTRFHSQNTSNSTLTRFLHTNQVSTFQEYNKLLQDATLLHDRQLLQTKPLVQLLITKSPAEIKTLLYQKGQVTERWDEIVKIAEEASWIAFPDSLNISNTTQVNATLGNVSNKQEFQRRSNNFGNKNKKPPKNCEFHGRCAHTTEECYILKKAEGILKKSPPSKTNSAMQNVAGEEENEEAYIYSTFDLKFHKNPFFISVKCNDKLHTALLDTGADTSIINKMNLPPGTEVTPTKTQIIAASGDTIKIIGQARNVLMKVAGKEIIVHPFVTETEPQFTIIGSPTIQKHPELLTDILMSNTYRRKNVNCASSIHANFIKDIVNRFNSLFQHEITQKTACKVAEHKIQTGNALPVAARNHRIPVHWIEKLDSEVRKLAANKMIRESNSPWCSRVVPIPKKDGSIRLCVDYRPLNLLTIKDKYPLPRIDEIIDSLAQARFFSTLDATSGYYQIPIAEEDKEKTAFSWKGNLYEFNRMPFGLCNAPATFQRIMDKVLREEIGDCVMVYLDDIIIFSKTEDEHKQHINTVLGKLMAASIFLNKNKCAFFRTEIAILGQIVKHGTVKPDPDKTRAILDYERPTDIRGLRSFLGLANQIREFVPAYAQMVAPMNNILKGKSKRSTEKILWSEESTKAFDTCKNNIAKITQRMQPDLSLPFILTSDASNVAIGAILSQIKDGKRQMIAAFSKTLDNTQLNYSVTDKELLAAVKGIQYFKHYLLGKKFTLETDHQALKYLQQVSQPNSRLMRWSLFLQDYDFEVKYITGETNAADFFSRYVTSLQQIENQPSDSVKKKILQDIHIASGHGSANTMNFLIRLYVNWLNLAKDINDWITQCTVCAKSGNLQQNTRHNVIETTRPNEIWQIDLLGPLKQSERGNKYILVAIDHYTKWLETAAIPNKSAEVVIKQVKQLILEKHGIPVKILTDNGLEFQNALRKSLCTQNNVDWQFSSPDHHETVGAVERANQTLLNKIRKLSNFGGKDWESVLEAATHAVNISFNRSIQTSPYIFTKQMTPEFKKIKELGLKVKEIPFSESNHLRNTKRSAYEEKHIVKGQKSCKNDYQIGDSVLIFKQRMTKLEPNWHPNYTIHSKASEHAYWVENGAQRIRLNKQYIKPDQTKFQQGDVVGAK</sequence>
<keyword evidence="2" id="KW-0645">Protease</keyword>
<dbReference type="Gene3D" id="2.40.70.10">
    <property type="entry name" value="Acid Proteases"/>
    <property type="match status" value="1"/>
</dbReference>
<dbReference type="InterPro" id="IPR021109">
    <property type="entry name" value="Peptidase_aspartic_dom_sf"/>
</dbReference>
<dbReference type="InterPro" id="IPR043128">
    <property type="entry name" value="Rev_trsase/Diguanyl_cyclase"/>
</dbReference>
<evidence type="ECO:0000256" key="1">
    <source>
        <dbReference type="ARBA" id="ARBA00012493"/>
    </source>
</evidence>
<dbReference type="PROSITE" id="PS50175">
    <property type="entry name" value="ASP_PROT_RETROV"/>
    <property type="match status" value="1"/>
</dbReference>
<evidence type="ECO:0000256" key="6">
    <source>
        <dbReference type="ARBA" id="ARBA00022750"/>
    </source>
</evidence>
<keyword evidence="5" id="KW-0540">Nuclease</keyword>
<dbReference type="Gene3D" id="3.30.70.270">
    <property type="match status" value="2"/>
</dbReference>
<evidence type="ECO:0000259" key="10">
    <source>
        <dbReference type="PROSITE" id="PS50175"/>
    </source>
</evidence>
<comment type="caution">
    <text evidence="13">The sequence shown here is derived from an EMBL/GenBank/DDBJ whole genome shotgun (WGS) entry which is preliminary data.</text>
</comment>
<dbReference type="InterPro" id="IPR001969">
    <property type="entry name" value="Aspartic_peptidase_AS"/>
</dbReference>
<evidence type="ECO:0000256" key="5">
    <source>
        <dbReference type="ARBA" id="ARBA00022722"/>
    </source>
</evidence>
<dbReference type="GO" id="GO:0006508">
    <property type="term" value="P:proteolysis"/>
    <property type="evidence" value="ECO:0007669"/>
    <property type="project" value="UniProtKB-KW"/>
</dbReference>
<organism evidence="13 14">
    <name type="scientific">Pseudoloma neurophilia</name>
    <dbReference type="NCBI Taxonomy" id="146866"/>
    <lineage>
        <taxon>Eukaryota</taxon>
        <taxon>Fungi</taxon>
        <taxon>Fungi incertae sedis</taxon>
        <taxon>Microsporidia</taxon>
        <taxon>Pseudoloma</taxon>
    </lineage>
</organism>
<evidence type="ECO:0000256" key="9">
    <source>
        <dbReference type="ARBA" id="ARBA00022918"/>
    </source>
</evidence>
<dbReference type="InterPro" id="IPR018061">
    <property type="entry name" value="Retropepsins"/>
</dbReference>
<dbReference type="EMBL" id="LGUB01000311">
    <property type="protein sequence ID" value="KRH93508.1"/>
    <property type="molecule type" value="Genomic_DNA"/>
</dbReference>
<dbReference type="Pfam" id="PF17917">
    <property type="entry name" value="RT_RNaseH"/>
    <property type="match status" value="1"/>
</dbReference>
<reference evidence="13 14" key="1">
    <citation type="submission" date="2015-07" db="EMBL/GenBank/DDBJ databases">
        <title>The genome of Pseudoloma neurophilia, a relevant intracellular parasite of the zebrafish.</title>
        <authorList>
            <person name="Ndikumana S."/>
            <person name="Pelin A."/>
            <person name="Sanders J."/>
            <person name="Corradi N."/>
        </authorList>
    </citation>
    <scope>NUCLEOTIDE SEQUENCE [LARGE SCALE GENOMIC DNA]</scope>
    <source>
        <strain evidence="13 14">MK1</strain>
    </source>
</reference>
<dbReference type="Pfam" id="PF00665">
    <property type="entry name" value="rve"/>
    <property type="match status" value="1"/>
</dbReference>
<dbReference type="PROSITE" id="PS50878">
    <property type="entry name" value="RT_POL"/>
    <property type="match status" value="1"/>
</dbReference>
<evidence type="ECO:0000256" key="7">
    <source>
        <dbReference type="ARBA" id="ARBA00022759"/>
    </source>
</evidence>
<gene>
    <name evidence="13" type="ORF">M153_813000271</name>
</gene>
<dbReference type="InterPro" id="IPR036397">
    <property type="entry name" value="RNaseH_sf"/>
</dbReference>
<dbReference type="GO" id="GO:0003964">
    <property type="term" value="F:RNA-directed DNA polymerase activity"/>
    <property type="evidence" value="ECO:0007669"/>
    <property type="project" value="UniProtKB-KW"/>
</dbReference>
<evidence type="ECO:0000259" key="12">
    <source>
        <dbReference type="PROSITE" id="PS50994"/>
    </source>
</evidence>
<dbReference type="GO" id="GO:0003676">
    <property type="term" value="F:nucleic acid binding"/>
    <property type="evidence" value="ECO:0007669"/>
    <property type="project" value="InterPro"/>
</dbReference>
<dbReference type="GO" id="GO:0005634">
    <property type="term" value="C:nucleus"/>
    <property type="evidence" value="ECO:0007669"/>
    <property type="project" value="UniProtKB-ARBA"/>
</dbReference>
<evidence type="ECO:0000256" key="2">
    <source>
        <dbReference type="ARBA" id="ARBA00022670"/>
    </source>
</evidence>
<feature type="domain" description="Peptidase A2" evidence="10">
    <location>
        <begin position="294"/>
        <end position="371"/>
    </location>
</feature>
<dbReference type="Proteomes" id="UP000051530">
    <property type="component" value="Unassembled WGS sequence"/>
</dbReference>
<dbReference type="GO" id="GO:0015074">
    <property type="term" value="P:DNA integration"/>
    <property type="evidence" value="ECO:0007669"/>
    <property type="project" value="InterPro"/>
</dbReference>
<dbReference type="InterPro" id="IPR000477">
    <property type="entry name" value="RT_dom"/>
</dbReference>
<dbReference type="SUPFAM" id="SSF53098">
    <property type="entry name" value="Ribonuclease H-like"/>
    <property type="match status" value="1"/>
</dbReference>
<dbReference type="PANTHER" id="PTHR37984">
    <property type="entry name" value="PROTEIN CBG26694"/>
    <property type="match status" value="1"/>
</dbReference>
<accession>A0A0R0M263</accession>
<dbReference type="Gene3D" id="3.10.10.10">
    <property type="entry name" value="HIV Type 1 Reverse Transcriptase, subunit A, domain 1"/>
    <property type="match status" value="1"/>
</dbReference>
<dbReference type="EC" id="2.7.7.49" evidence="1"/>
<dbReference type="AlphaFoldDB" id="A0A0R0M263"/>
<dbReference type="InterPro" id="IPR041373">
    <property type="entry name" value="RT_RNaseH"/>
</dbReference>
<evidence type="ECO:0000256" key="4">
    <source>
        <dbReference type="ARBA" id="ARBA00022695"/>
    </source>
</evidence>
<evidence type="ECO:0000313" key="13">
    <source>
        <dbReference type="EMBL" id="KRH93508.1"/>
    </source>
</evidence>
<dbReference type="InterPro" id="IPR012337">
    <property type="entry name" value="RNaseH-like_sf"/>
</dbReference>
<dbReference type="Pfam" id="PF17921">
    <property type="entry name" value="Integrase_H2C2"/>
    <property type="match status" value="1"/>
</dbReference>
<evidence type="ECO:0000256" key="8">
    <source>
        <dbReference type="ARBA" id="ARBA00022801"/>
    </source>
</evidence>
<keyword evidence="9" id="KW-0695">RNA-directed DNA polymerase</keyword>
<keyword evidence="3" id="KW-0808">Transferase</keyword>
<protein>
    <recommendedName>
        <fullName evidence="1">RNA-directed DNA polymerase</fullName>
        <ecNumber evidence="1">2.7.7.49</ecNumber>
    </recommendedName>
</protein>
<dbReference type="FunFam" id="3.10.10.10:FF:000007">
    <property type="entry name" value="Retrovirus-related Pol polyprotein from transposon 17.6-like Protein"/>
    <property type="match status" value="1"/>
</dbReference>
<dbReference type="InterPro" id="IPR001584">
    <property type="entry name" value="Integrase_cat-core"/>
</dbReference>
<dbReference type="InterPro" id="IPR050951">
    <property type="entry name" value="Retrovirus_Pol_polyprotein"/>
</dbReference>
<dbReference type="PANTHER" id="PTHR37984:SF5">
    <property type="entry name" value="PROTEIN NYNRIN-LIKE"/>
    <property type="match status" value="1"/>
</dbReference>
<keyword evidence="6" id="KW-0064">Aspartyl protease</keyword>
<dbReference type="PROSITE" id="PS50994">
    <property type="entry name" value="INTEGRASE"/>
    <property type="match status" value="1"/>
</dbReference>
<dbReference type="InterPro" id="IPR001995">
    <property type="entry name" value="Peptidase_A2_cat"/>
</dbReference>
<keyword evidence="8" id="KW-0378">Hydrolase</keyword>
<dbReference type="Gene3D" id="3.30.420.10">
    <property type="entry name" value="Ribonuclease H-like superfamily/Ribonuclease H"/>
    <property type="match status" value="1"/>
</dbReference>
<dbReference type="OrthoDB" id="2194544at2759"/>
<dbReference type="SUPFAM" id="SSF56672">
    <property type="entry name" value="DNA/RNA polymerases"/>
    <property type="match status" value="1"/>
</dbReference>
<proteinExistence type="predicted"/>
<dbReference type="Pfam" id="PF00078">
    <property type="entry name" value="RVT_1"/>
    <property type="match status" value="1"/>
</dbReference>